<dbReference type="Proteomes" id="UP000480178">
    <property type="component" value="Chromosome"/>
</dbReference>
<dbReference type="Pfam" id="PF19268">
    <property type="entry name" value="CIS_TMP"/>
    <property type="match status" value="2"/>
</dbReference>
<keyword evidence="3" id="KW-1185">Reference proteome</keyword>
<feature type="region of interest" description="Disordered" evidence="1">
    <location>
        <begin position="637"/>
        <end position="681"/>
    </location>
</feature>
<dbReference type="InterPro" id="IPR045538">
    <property type="entry name" value="CIS_TMP"/>
</dbReference>
<feature type="region of interest" description="Disordered" evidence="1">
    <location>
        <begin position="856"/>
        <end position="880"/>
    </location>
</feature>
<feature type="compositionally biased region" description="Basic and acidic residues" evidence="1">
    <location>
        <begin position="749"/>
        <end position="759"/>
    </location>
</feature>
<evidence type="ECO:0000256" key="1">
    <source>
        <dbReference type="SAM" id="MobiDB-lite"/>
    </source>
</evidence>
<dbReference type="AlphaFoldDB" id="A0A6C0GS17"/>
<accession>A0A6C0GS17</accession>
<dbReference type="KEGG" id="rhoz:GXP67_28330"/>
<gene>
    <name evidence="2" type="ORF">GXP67_28330</name>
</gene>
<feature type="compositionally biased region" description="Basic and acidic residues" evidence="1">
    <location>
        <begin position="786"/>
        <end position="811"/>
    </location>
</feature>
<evidence type="ECO:0000313" key="2">
    <source>
        <dbReference type="EMBL" id="QHT70280.1"/>
    </source>
</evidence>
<name>A0A6C0GS17_9BACT</name>
<evidence type="ECO:0000313" key="3">
    <source>
        <dbReference type="Proteomes" id="UP000480178"/>
    </source>
</evidence>
<dbReference type="RefSeq" id="WP_162446261.1">
    <property type="nucleotide sequence ID" value="NZ_CP048222.1"/>
</dbReference>
<feature type="compositionally biased region" description="Polar residues" evidence="1">
    <location>
        <begin position="774"/>
        <end position="785"/>
    </location>
</feature>
<sequence>MHHIRRQTFEIKFSSQEKGFDLQTRFTELMHDALLPVIEEVFTQVSLPNVILRLDTLDINLGEISLDSLEQDLPDILRNKLTDALLAAIGEIRYFPKETSQLVAKEKADIELLIYFLQNGTLPWWSSHPRQEDFSLSDLLEQCLASQPGSLITNFQQELKTPEVRLRLTKQFPDELLFKILSIAIPARLQFVKSFLTGLSQFQQAKKVLEITPALFREMSWDFIWTFVFLHRHTSFEESAFAEGIFNHISGKLDLPMPRLLLAIASSPGFEKNISTNQSSVQMLAGRILTEHRLRRPEEFTQYFQQNNNLRFAGMQNESERFVTLVQVAEPALASTIENLAKLLAQIFEQAATGTSVNEQTINRVIRESVIHYLFAEKHPAFSIPSYLKSSLPLLVNKLNIPPEQVLASLANAGSEAKSIQQIFRQLLEEYPQILIRNSSEPPSGKLSQNKNDYARLILDGQIRPPVRYSDLDILRFFLQYGVIPWTERIRHTPDLIKQLVTEMIQTQPEQLDQWIQSSGLLNQPVVVQRIQAQFSPELVARFLQKNSQTALTQPSLLSIEELTAQPDVIVHYLWAYLDTGKLPAEVPVSVHALIHTFIIAYPEISREFISTLPEAQQQVLLDISLELVTFLASEPGATNAGTSNEENASETDNKAEPRQSLSEEEQQLNKTNAQDKDNTTFIEQPVLSSDELMSTQEIQSKKLLEVSISDASEQPLELPADLPDTISSKPMQIEIDKPEASPGQITAKETDTGKEIKNNESSTPDLAKKEKLSTNIQEDSYQSELKNKNQETDSRKPEISPVDDLQHISPEEQTNSRAKIYSSIEPEDNQTIVQTPTKAPEMAPDGMQIPLPDQQMEQDKKSIPGKSIPKKPQDSSKRYIWRQPEEPLYIRNAGLVLIHPFLTRFFTLLKLTVNKKFIDEQAAQRGVHLLHYISHKSEGAPEYELALNKVLCGLPVSMPLEKEVELTEEEKETCESLIQGVIQNWTILKNTSPDNFRVSFLHREGRLVYTSEDWQLKVENRGYDILIDKLPWTYSIIKLPWMEKVLRVEWR</sequence>
<reference evidence="2 3" key="1">
    <citation type="submission" date="2020-01" db="EMBL/GenBank/DDBJ databases">
        <authorList>
            <person name="Kim M.K."/>
        </authorList>
    </citation>
    <scope>NUCLEOTIDE SEQUENCE [LARGE SCALE GENOMIC DNA]</scope>
    <source>
        <strain evidence="2 3">172606-1</strain>
    </source>
</reference>
<organism evidence="2 3">
    <name type="scientific">Rhodocytophaga rosea</name>
    <dbReference type="NCBI Taxonomy" id="2704465"/>
    <lineage>
        <taxon>Bacteria</taxon>
        <taxon>Pseudomonadati</taxon>
        <taxon>Bacteroidota</taxon>
        <taxon>Cytophagia</taxon>
        <taxon>Cytophagales</taxon>
        <taxon>Rhodocytophagaceae</taxon>
        <taxon>Rhodocytophaga</taxon>
    </lineage>
</organism>
<protein>
    <submittedName>
        <fullName evidence="2">Uncharacterized protein</fullName>
    </submittedName>
</protein>
<feature type="region of interest" description="Disordered" evidence="1">
    <location>
        <begin position="736"/>
        <end position="817"/>
    </location>
</feature>
<proteinExistence type="predicted"/>
<dbReference type="EMBL" id="CP048222">
    <property type="protein sequence ID" value="QHT70280.1"/>
    <property type="molecule type" value="Genomic_DNA"/>
</dbReference>